<dbReference type="PROSITE" id="PS00523">
    <property type="entry name" value="SULFATASE_1"/>
    <property type="match status" value="1"/>
</dbReference>
<sequence length="429" mass="48267">MLCSKFKTSCLVMFIICLLESSAEIKRPNVLLIIVDDLGWNDVGFTGNKLISTPNIDTLAKEGVTLSNYYVSPICSPSRSALLTGFHPIHTGMQHDVIASDEPWGLPQQFKILPQYLKSLNYSTHLIGKWHQGFYSKRHIPTKRGFDTFNGYLSGATDYYDRITRYGSQWGLDWYENETPSASKYAFNHTTDILTSQAIKLIQSRSKNNPWFIAISYQAVHIANSPKLYQVPIDYLNRFKFIKDLTMRSYVALLASLDDSIGTIFNHLHKTGQANSTLIVFTSDNGAPTGTLTGKNCNLGVGSNQPLRGAKYTLWEGGIKGLSWIWANWLKSKGTVYNGLSHITDWTPTLFSFAGGNESSLPANIDGINLRYALEGNRKRSKIIMRNELIHNIDDIWNVSAIRIDDYKLVTGTVLDGQFDDWHLRHGLP</sequence>
<dbReference type="Gene3D" id="3.40.720.10">
    <property type="entry name" value="Alkaline Phosphatase, subunit A"/>
    <property type="match status" value="1"/>
</dbReference>
<dbReference type="AlphaFoldDB" id="T1JS16"/>
<evidence type="ECO:0000256" key="1">
    <source>
        <dbReference type="ARBA" id="ARBA00001913"/>
    </source>
</evidence>
<dbReference type="EnsemblMetazoa" id="tetur01g08910.1">
    <property type="protein sequence ID" value="tetur01g08910.1"/>
    <property type="gene ID" value="tetur01g08910"/>
</dbReference>
<protein>
    <recommendedName>
        <fullName evidence="8">Sulfatase N-terminal domain-containing protein</fullName>
    </recommendedName>
</protein>
<reference evidence="9" key="2">
    <citation type="submission" date="2015-06" db="UniProtKB">
        <authorList>
            <consortium name="EnsemblMetazoa"/>
        </authorList>
    </citation>
    <scope>IDENTIFICATION</scope>
</reference>
<keyword evidence="4" id="KW-0378">Hydrolase</keyword>
<dbReference type="InterPro" id="IPR024607">
    <property type="entry name" value="Sulfatase_CS"/>
</dbReference>
<dbReference type="InterPro" id="IPR000917">
    <property type="entry name" value="Sulfatase_N"/>
</dbReference>
<keyword evidence="6" id="KW-0325">Glycoprotein</keyword>
<accession>T1JS16</accession>
<dbReference type="Proteomes" id="UP000015104">
    <property type="component" value="Unassembled WGS sequence"/>
</dbReference>
<evidence type="ECO:0000256" key="6">
    <source>
        <dbReference type="ARBA" id="ARBA00023180"/>
    </source>
</evidence>
<dbReference type="PANTHER" id="PTHR10342:SF273">
    <property type="entry name" value="RE14504P"/>
    <property type="match status" value="1"/>
</dbReference>
<feature type="domain" description="Sulfatase N-terminal" evidence="8">
    <location>
        <begin position="28"/>
        <end position="355"/>
    </location>
</feature>
<keyword evidence="7" id="KW-0732">Signal</keyword>
<dbReference type="PANTHER" id="PTHR10342">
    <property type="entry name" value="ARYLSULFATASE"/>
    <property type="match status" value="1"/>
</dbReference>
<dbReference type="CDD" id="cd16029">
    <property type="entry name" value="4-S"/>
    <property type="match status" value="1"/>
</dbReference>
<name>T1JS16_TETUR</name>
<dbReference type="Gene3D" id="3.30.1120.10">
    <property type="match status" value="1"/>
</dbReference>
<dbReference type="HOGENOM" id="CLU_006332_10_1_1"/>
<keyword evidence="3" id="KW-0479">Metal-binding</keyword>
<keyword evidence="10" id="KW-1185">Reference proteome</keyword>
<evidence type="ECO:0000313" key="10">
    <source>
        <dbReference type="Proteomes" id="UP000015104"/>
    </source>
</evidence>
<dbReference type="STRING" id="32264.T1JS16"/>
<evidence type="ECO:0000256" key="7">
    <source>
        <dbReference type="SAM" id="SignalP"/>
    </source>
</evidence>
<evidence type="ECO:0000256" key="4">
    <source>
        <dbReference type="ARBA" id="ARBA00022801"/>
    </source>
</evidence>
<dbReference type="SUPFAM" id="SSF53649">
    <property type="entry name" value="Alkaline phosphatase-like"/>
    <property type="match status" value="1"/>
</dbReference>
<dbReference type="InterPro" id="IPR047115">
    <property type="entry name" value="ARSB"/>
</dbReference>
<keyword evidence="5" id="KW-0106">Calcium</keyword>
<evidence type="ECO:0000313" key="9">
    <source>
        <dbReference type="EnsemblMetazoa" id="tetur01g08910.1"/>
    </source>
</evidence>
<evidence type="ECO:0000256" key="2">
    <source>
        <dbReference type="ARBA" id="ARBA00008779"/>
    </source>
</evidence>
<reference evidence="10" key="1">
    <citation type="submission" date="2011-08" db="EMBL/GenBank/DDBJ databases">
        <authorList>
            <person name="Rombauts S."/>
        </authorList>
    </citation>
    <scope>NUCLEOTIDE SEQUENCE</scope>
    <source>
        <strain evidence="10">London</strain>
    </source>
</reference>
<dbReference type="GO" id="GO:0046872">
    <property type="term" value="F:metal ion binding"/>
    <property type="evidence" value="ECO:0007669"/>
    <property type="project" value="UniProtKB-KW"/>
</dbReference>
<feature type="chain" id="PRO_5004579920" description="Sulfatase N-terminal domain-containing protein" evidence="7">
    <location>
        <begin position="26"/>
        <end position="429"/>
    </location>
</feature>
<evidence type="ECO:0000256" key="3">
    <source>
        <dbReference type="ARBA" id="ARBA00022723"/>
    </source>
</evidence>
<dbReference type="GO" id="GO:0008484">
    <property type="term" value="F:sulfuric ester hydrolase activity"/>
    <property type="evidence" value="ECO:0007669"/>
    <property type="project" value="InterPro"/>
</dbReference>
<dbReference type="Pfam" id="PF00884">
    <property type="entry name" value="Sulfatase"/>
    <property type="match status" value="1"/>
</dbReference>
<dbReference type="eggNOG" id="KOG3867">
    <property type="taxonomic scope" value="Eukaryota"/>
</dbReference>
<evidence type="ECO:0000259" key="8">
    <source>
        <dbReference type="Pfam" id="PF00884"/>
    </source>
</evidence>
<feature type="signal peptide" evidence="7">
    <location>
        <begin position="1"/>
        <end position="25"/>
    </location>
</feature>
<proteinExistence type="inferred from homology"/>
<organism evidence="9 10">
    <name type="scientific">Tetranychus urticae</name>
    <name type="common">Two-spotted spider mite</name>
    <dbReference type="NCBI Taxonomy" id="32264"/>
    <lineage>
        <taxon>Eukaryota</taxon>
        <taxon>Metazoa</taxon>
        <taxon>Ecdysozoa</taxon>
        <taxon>Arthropoda</taxon>
        <taxon>Chelicerata</taxon>
        <taxon>Arachnida</taxon>
        <taxon>Acari</taxon>
        <taxon>Acariformes</taxon>
        <taxon>Trombidiformes</taxon>
        <taxon>Prostigmata</taxon>
        <taxon>Eleutherengona</taxon>
        <taxon>Raphignathae</taxon>
        <taxon>Tetranychoidea</taxon>
        <taxon>Tetranychidae</taxon>
        <taxon>Tetranychus</taxon>
    </lineage>
</organism>
<evidence type="ECO:0000256" key="5">
    <source>
        <dbReference type="ARBA" id="ARBA00022837"/>
    </source>
</evidence>
<comment type="cofactor">
    <cofactor evidence="1">
        <name>Ca(2+)</name>
        <dbReference type="ChEBI" id="CHEBI:29108"/>
    </cofactor>
</comment>
<dbReference type="EMBL" id="CAEY01000458">
    <property type="status" value="NOT_ANNOTATED_CDS"/>
    <property type="molecule type" value="Genomic_DNA"/>
</dbReference>
<comment type="similarity">
    <text evidence="2">Belongs to the sulfatase family.</text>
</comment>
<dbReference type="InterPro" id="IPR017850">
    <property type="entry name" value="Alkaline_phosphatase_core_sf"/>
</dbReference>